<dbReference type="AlphaFoldDB" id="A0A0L6VLM2"/>
<accession>A0A0L6VLM2</accession>
<proteinExistence type="predicted"/>
<gene>
    <name evidence="1" type="ORF">VP01_1465g1</name>
</gene>
<protein>
    <submittedName>
        <fullName evidence="1">Uncharacterized protein</fullName>
    </submittedName>
</protein>
<evidence type="ECO:0000313" key="1">
    <source>
        <dbReference type="EMBL" id="KNZ61010.1"/>
    </source>
</evidence>
<comment type="caution">
    <text evidence="1">The sequence shown here is derived from an EMBL/GenBank/DDBJ whole genome shotgun (WGS) entry which is preliminary data.</text>
</comment>
<sequence>MIKTNSESPQTQWIMTLSNSGRAFFLNKSNEIQLNHIFLKQWTDEIEFSQRGQANIIYTQGKPRTEVSAKHPLFFKAAVVQRELQTIPRKLLPLTKILKCMKALMNLEMNSNLPKLSTSCTRPIEWLFTCIEDSQYIENPSIQMRVSVFQIPHEVPGVDLKLPPSTLPFCNHKKSNHHEYLPLNQSQVKNIYRDYAISTSLPTFIDTYYNICGDVTITIFLSIYQRKL</sequence>
<dbReference type="VEuPathDB" id="FungiDB:VP01_1465g1"/>
<name>A0A0L6VLM2_9BASI</name>
<dbReference type="Proteomes" id="UP000037035">
    <property type="component" value="Unassembled WGS sequence"/>
</dbReference>
<evidence type="ECO:0000313" key="2">
    <source>
        <dbReference type="Proteomes" id="UP000037035"/>
    </source>
</evidence>
<keyword evidence="2" id="KW-1185">Reference proteome</keyword>
<dbReference type="EMBL" id="LAVV01005176">
    <property type="protein sequence ID" value="KNZ61010.1"/>
    <property type="molecule type" value="Genomic_DNA"/>
</dbReference>
<reference evidence="1 2" key="1">
    <citation type="submission" date="2015-08" db="EMBL/GenBank/DDBJ databases">
        <title>Next Generation Sequencing and Analysis of the Genome of Puccinia sorghi L Schw, the Causal Agent of Maize Common Rust.</title>
        <authorList>
            <person name="Rochi L."/>
            <person name="Burguener G."/>
            <person name="Darino M."/>
            <person name="Turjanski A."/>
            <person name="Kreff E."/>
            <person name="Dieguez M.J."/>
            <person name="Sacco F."/>
        </authorList>
    </citation>
    <scope>NUCLEOTIDE SEQUENCE [LARGE SCALE GENOMIC DNA]</scope>
    <source>
        <strain evidence="1 2">RO10H11247</strain>
    </source>
</reference>
<organism evidence="1 2">
    <name type="scientific">Puccinia sorghi</name>
    <dbReference type="NCBI Taxonomy" id="27349"/>
    <lineage>
        <taxon>Eukaryota</taxon>
        <taxon>Fungi</taxon>
        <taxon>Dikarya</taxon>
        <taxon>Basidiomycota</taxon>
        <taxon>Pucciniomycotina</taxon>
        <taxon>Pucciniomycetes</taxon>
        <taxon>Pucciniales</taxon>
        <taxon>Pucciniaceae</taxon>
        <taxon>Puccinia</taxon>
    </lineage>
</organism>